<comment type="caution">
    <text evidence="1">The sequence shown here is derived from an EMBL/GenBank/DDBJ whole genome shotgun (WGS) entry which is preliminary data.</text>
</comment>
<evidence type="ECO:0000313" key="2">
    <source>
        <dbReference type="Proteomes" id="UP000265520"/>
    </source>
</evidence>
<accession>A0A392VW28</accession>
<name>A0A392VW28_9FABA</name>
<keyword evidence="2" id="KW-1185">Reference proteome</keyword>
<evidence type="ECO:0000313" key="1">
    <source>
        <dbReference type="EMBL" id="MCI90895.1"/>
    </source>
</evidence>
<dbReference type="EMBL" id="LXQA011257302">
    <property type="protein sequence ID" value="MCI90895.1"/>
    <property type="molecule type" value="Genomic_DNA"/>
</dbReference>
<reference evidence="1 2" key="1">
    <citation type="journal article" date="2018" name="Front. Plant Sci.">
        <title>Red Clover (Trifolium pratense) and Zigzag Clover (T. medium) - A Picture of Genomic Similarities and Differences.</title>
        <authorList>
            <person name="Dluhosova J."/>
            <person name="Istvanek J."/>
            <person name="Nedelnik J."/>
            <person name="Repkova J."/>
        </authorList>
    </citation>
    <scope>NUCLEOTIDE SEQUENCE [LARGE SCALE GENOMIC DNA]</scope>
    <source>
        <strain evidence="2">cv. 10/8</strain>
        <tissue evidence="1">Leaf</tissue>
    </source>
</reference>
<sequence length="56" mass="6060">DASSSGVQAECENFGRMQDMVGDALGVNLSYEGGGEEEIIPNEKAQKFFDPTKYAK</sequence>
<feature type="non-terminal residue" evidence="1">
    <location>
        <position position="1"/>
    </location>
</feature>
<dbReference type="AlphaFoldDB" id="A0A392VW28"/>
<organism evidence="1 2">
    <name type="scientific">Trifolium medium</name>
    <dbReference type="NCBI Taxonomy" id="97028"/>
    <lineage>
        <taxon>Eukaryota</taxon>
        <taxon>Viridiplantae</taxon>
        <taxon>Streptophyta</taxon>
        <taxon>Embryophyta</taxon>
        <taxon>Tracheophyta</taxon>
        <taxon>Spermatophyta</taxon>
        <taxon>Magnoliopsida</taxon>
        <taxon>eudicotyledons</taxon>
        <taxon>Gunneridae</taxon>
        <taxon>Pentapetalae</taxon>
        <taxon>rosids</taxon>
        <taxon>fabids</taxon>
        <taxon>Fabales</taxon>
        <taxon>Fabaceae</taxon>
        <taxon>Papilionoideae</taxon>
        <taxon>50 kb inversion clade</taxon>
        <taxon>NPAAA clade</taxon>
        <taxon>Hologalegina</taxon>
        <taxon>IRL clade</taxon>
        <taxon>Trifolieae</taxon>
        <taxon>Trifolium</taxon>
    </lineage>
</organism>
<dbReference type="Proteomes" id="UP000265520">
    <property type="component" value="Unassembled WGS sequence"/>
</dbReference>
<protein>
    <submittedName>
        <fullName evidence="1">Uncharacterized protein</fullName>
    </submittedName>
</protein>
<proteinExistence type="predicted"/>